<evidence type="ECO:0000313" key="3">
    <source>
        <dbReference type="Proteomes" id="UP000259030"/>
    </source>
</evidence>
<dbReference type="SMART" id="SM00347">
    <property type="entry name" value="HTH_MARR"/>
    <property type="match status" value="1"/>
</dbReference>
<dbReference type="GO" id="GO:0006950">
    <property type="term" value="P:response to stress"/>
    <property type="evidence" value="ECO:0007669"/>
    <property type="project" value="TreeGrafter"/>
</dbReference>
<proteinExistence type="predicted"/>
<keyword evidence="3" id="KW-1185">Reference proteome</keyword>
<reference evidence="2 3" key="1">
    <citation type="submission" date="2017-05" db="EMBL/GenBank/DDBJ databases">
        <title>The complete genome sequence of Deinococcus ficus isolated from the rhizosphere of the Ficus religiosa L. in Taiwan.</title>
        <authorList>
            <person name="Wu K.-M."/>
            <person name="Liao T.-L."/>
            <person name="Liu Y.-M."/>
            <person name="Young C.-C."/>
            <person name="Tsai S.-F."/>
        </authorList>
    </citation>
    <scope>NUCLEOTIDE SEQUENCE [LARGE SCALE GENOMIC DNA]</scope>
    <source>
        <strain evidence="2 3">CC-FR2-10</strain>
    </source>
</reference>
<dbReference type="SUPFAM" id="SSF46785">
    <property type="entry name" value="Winged helix' DNA-binding domain"/>
    <property type="match status" value="1"/>
</dbReference>
<feature type="domain" description="HTH marR-type" evidence="1">
    <location>
        <begin position="16"/>
        <end position="148"/>
    </location>
</feature>
<dbReference type="PANTHER" id="PTHR33164:SF106">
    <property type="entry name" value="TRANSCRIPTIONAL REGULATORY PROTEIN"/>
    <property type="match status" value="1"/>
</dbReference>
<dbReference type="Pfam" id="PF01047">
    <property type="entry name" value="MarR"/>
    <property type="match status" value="1"/>
</dbReference>
<evidence type="ECO:0000259" key="1">
    <source>
        <dbReference type="PROSITE" id="PS50995"/>
    </source>
</evidence>
<dbReference type="GO" id="GO:0003700">
    <property type="term" value="F:DNA-binding transcription factor activity"/>
    <property type="evidence" value="ECO:0007669"/>
    <property type="project" value="InterPro"/>
</dbReference>
<dbReference type="STRING" id="317577.GCA_000419625_01257"/>
<gene>
    <name evidence="2" type="ORF">DFI_13325</name>
</gene>
<accession>A0A221SYW6</accession>
<dbReference type="PANTHER" id="PTHR33164">
    <property type="entry name" value="TRANSCRIPTIONAL REGULATOR, MARR FAMILY"/>
    <property type="match status" value="1"/>
</dbReference>
<dbReference type="Proteomes" id="UP000259030">
    <property type="component" value="Chromosome"/>
</dbReference>
<dbReference type="InterPro" id="IPR036388">
    <property type="entry name" value="WH-like_DNA-bd_sf"/>
</dbReference>
<dbReference type="AlphaFoldDB" id="A0A221SYW6"/>
<sequence length="170" mass="18658">MSVPPTPHPREDPLEPLPVERLLHRVATLHFLMSHRIVQRLGISQVELFAVSIVHLHGGLSAGELACETGLTPGATTRLIDRLERQALLRRVPDPADRRRTVVQLDPQGVARLDADLQPLRELYSNAVNGLAGPERSGLTRYLEAAARDMEAFVRHLPPCAEPAEAATPS</sequence>
<dbReference type="InterPro" id="IPR039422">
    <property type="entry name" value="MarR/SlyA-like"/>
</dbReference>
<dbReference type="PROSITE" id="PS50995">
    <property type="entry name" value="HTH_MARR_2"/>
    <property type="match status" value="1"/>
</dbReference>
<dbReference type="RefSeq" id="WP_051308283.1">
    <property type="nucleotide sequence ID" value="NZ_CP021081.1"/>
</dbReference>
<name>A0A221SYW6_9DEIO</name>
<dbReference type="InterPro" id="IPR000835">
    <property type="entry name" value="HTH_MarR-typ"/>
</dbReference>
<protein>
    <submittedName>
        <fullName evidence="2">MarR family transcriptional regulator</fullName>
    </submittedName>
</protein>
<evidence type="ECO:0000313" key="2">
    <source>
        <dbReference type="EMBL" id="ASN81843.1"/>
    </source>
</evidence>
<dbReference type="InterPro" id="IPR036390">
    <property type="entry name" value="WH_DNA-bd_sf"/>
</dbReference>
<organism evidence="2 3">
    <name type="scientific">Deinococcus ficus</name>
    <dbReference type="NCBI Taxonomy" id="317577"/>
    <lineage>
        <taxon>Bacteria</taxon>
        <taxon>Thermotogati</taxon>
        <taxon>Deinococcota</taxon>
        <taxon>Deinococci</taxon>
        <taxon>Deinococcales</taxon>
        <taxon>Deinococcaceae</taxon>
        <taxon>Deinococcus</taxon>
    </lineage>
</organism>
<dbReference type="KEGG" id="dfc:DFI_13325"/>
<dbReference type="EMBL" id="CP021081">
    <property type="protein sequence ID" value="ASN81843.1"/>
    <property type="molecule type" value="Genomic_DNA"/>
</dbReference>
<dbReference type="Gene3D" id="1.10.10.10">
    <property type="entry name" value="Winged helix-like DNA-binding domain superfamily/Winged helix DNA-binding domain"/>
    <property type="match status" value="1"/>
</dbReference>